<evidence type="ECO:0000313" key="3">
    <source>
        <dbReference type="Proteomes" id="UP000311713"/>
    </source>
</evidence>
<proteinExistence type="predicted"/>
<evidence type="ECO:0000259" key="1">
    <source>
        <dbReference type="Pfam" id="PF01243"/>
    </source>
</evidence>
<dbReference type="InterPro" id="IPR012349">
    <property type="entry name" value="Split_barrel_FMN-bd"/>
</dbReference>
<gene>
    <name evidence="2" type="ORF">FH715_01085</name>
</gene>
<dbReference type="OrthoDB" id="3627463at2"/>
<evidence type="ECO:0000313" key="2">
    <source>
        <dbReference type="EMBL" id="TNM34635.1"/>
    </source>
</evidence>
<dbReference type="InterPro" id="IPR011576">
    <property type="entry name" value="Pyridox_Oxase_N"/>
</dbReference>
<dbReference type="SUPFAM" id="SSF50475">
    <property type="entry name" value="FMN-binding split barrel"/>
    <property type="match status" value="1"/>
</dbReference>
<accession>A0A5C4VGB7</accession>
<protein>
    <submittedName>
        <fullName evidence="2">Pyridoxamine 5'-phosphate oxidase</fullName>
    </submittedName>
</protein>
<dbReference type="Proteomes" id="UP000311713">
    <property type="component" value="Unassembled WGS sequence"/>
</dbReference>
<sequence>MVDNPNTPRTGAQRRRDLLARLEREPDCWVATAGANSPDGGAVPCMVPLSFLWWDGTVLCNTRETNPTARNVAANGHAVISLGHTRDVVLIETAGELLPDEALPPAVGQAFVTKSGWDPRGKAPWRFLRFRPRRIRAWHEEHEIEGWELMHEGRWLV</sequence>
<dbReference type="Gene3D" id="2.30.110.10">
    <property type="entry name" value="Electron Transport, Fmn-binding Protein, Chain A"/>
    <property type="match status" value="1"/>
</dbReference>
<name>A0A5C4VGB7_9ACTN</name>
<comment type="caution">
    <text evidence="2">The sequence shown here is derived from an EMBL/GenBank/DDBJ whole genome shotgun (WGS) entry which is preliminary data.</text>
</comment>
<dbReference type="Pfam" id="PF01243">
    <property type="entry name" value="PNPOx_N"/>
    <property type="match status" value="1"/>
</dbReference>
<dbReference type="EMBL" id="VDGT01000001">
    <property type="protein sequence ID" value="TNM34635.1"/>
    <property type="molecule type" value="Genomic_DNA"/>
</dbReference>
<dbReference type="AlphaFoldDB" id="A0A5C4VGB7"/>
<organism evidence="2 3">
    <name type="scientific">Streptomyces sedi</name>
    <dbReference type="NCBI Taxonomy" id="555059"/>
    <lineage>
        <taxon>Bacteria</taxon>
        <taxon>Bacillati</taxon>
        <taxon>Actinomycetota</taxon>
        <taxon>Actinomycetes</taxon>
        <taxon>Kitasatosporales</taxon>
        <taxon>Streptomycetaceae</taxon>
        <taxon>Streptomyces</taxon>
    </lineage>
</organism>
<feature type="domain" description="Pyridoxamine 5'-phosphate oxidase N-terminal" evidence="1">
    <location>
        <begin position="20"/>
        <end position="139"/>
    </location>
</feature>
<keyword evidence="3" id="KW-1185">Reference proteome</keyword>
<reference evidence="2 3" key="1">
    <citation type="submission" date="2019-06" db="EMBL/GenBank/DDBJ databases">
        <title>Draft genome of Streptomyces sedi sp. JCM16909.</title>
        <authorList>
            <person name="Klykleung N."/>
            <person name="Tanasupawat S."/>
            <person name="Kudo T."/>
            <person name="Yuki M."/>
            <person name="Ohkuma M."/>
        </authorList>
    </citation>
    <scope>NUCLEOTIDE SEQUENCE [LARGE SCALE GENOMIC DNA]</scope>
    <source>
        <strain evidence="2 3">JCM 16909</strain>
    </source>
</reference>